<comment type="similarity">
    <text evidence="2 9">Belongs to the class II aldolase/RraA-like family.</text>
</comment>
<evidence type="ECO:0000256" key="8">
    <source>
        <dbReference type="PIRSR" id="PIRSR605493-1"/>
    </source>
</evidence>
<evidence type="ECO:0000313" key="10">
    <source>
        <dbReference type="EMBL" id="KAG7366589.1"/>
    </source>
</evidence>
<evidence type="ECO:0000256" key="6">
    <source>
        <dbReference type="ARBA" id="ARBA00025046"/>
    </source>
</evidence>
<dbReference type="NCBIfam" id="NF006875">
    <property type="entry name" value="PRK09372.1"/>
    <property type="match status" value="1"/>
</dbReference>
<comment type="cofactor">
    <cofactor evidence="9">
        <name>a divalent metal cation</name>
        <dbReference type="ChEBI" id="CHEBI:60240"/>
    </cofactor>
</comment>
<dbReference type="Proteomes" id="UP000693970">
    <property type="component" value="Unassembled WGS sequence"/>
</dbReference>
<feature type="binding site" evidence="8">
    <location>
        <position position="107"/>
    </location>
    <ligand>
        <name>substrate</name>
    </ligand>
</feature>
<reference evidence="10" key="1">
    <citation type="journal article" date="2021" name="Sci. Rep.">
        <title>Diploid genomic architecture of Nitzschia inconspicua, an elite biomass production diatom.</title>
        <authorList>
            <person name="Oliver A."/>
            <person name="Podell S."/>
            <person name="Pinowska A."/>
            <person name="Traller J.C."/>
            <person name="Smith S.R."/>
            <person name="McClure R."/>
            <person name="Beliaev A."/>
            <person name="Bohutskyi P."/>
            <person name="Hill E.A."/>
            <person name="Rabines A."/>
            <person name="Zheng H."/>
            <person name="Allen L.Z."/>
            <person name="Kuo A."/>
            <person name="Grigoriev I.V."/>
            <person name="Allen A.E."/>
            <person name="Hazlebeck D."/>
            <person name="Allen E.E."/>
        </authorList>
    </citation>
    <scope>NUCLEOTIDE SEQUENCE</scope>
    <source>
        <strain evidence="10">Hildebrandi</strain>
    </source>
</reference>
<comment type="cofactor">
    <cofactor evidence="8">
        <name>Mg(2+)</name>
        <dbReference type="ChEBI" id="CHEBI:18420"/>
    </cofactor>
</comment>
<dbReference type="CDD" id="cd16841">
    <property type="entry name" value="RraA_family"/>
    <property type="match status" value="1"/>
</dbReference>
<organism evidence="10 11">
    <name type="scientific">Nitzschia inconspicua</name>
    <dbReference type="NCBI Taxonomy" id="303405"/>
    <lineage>
        <taxon>Eukaryota</taxon>
        <taxon>Sar</taxon>
        <taxon>Stramenopiles</taxon>
        <taxon>Ochrophyta</taxon>
        <taxon>Bacillariophyta</taxon>
        <taxon>Bacillariophyceae</taxon>
        <taxon>Bacillariophycidae</taxon>
        <taxon>Bacillariales</taxon>
        <taxon>Bacillariaceae</taxon>
        <taxon>Nitzschia</taxon>
    </lineage>
</organism>
<keyword evidence="8" id="KW-0460">Magnesium</keyword>
<evidence type="ECO:0000256" key="3">
    <source>
        <dbReference type="ARBA" id="ARBA00011233"/>
    </source>
</evidence>
<dbReference type="NCBIfam" id="TIGR01935">
    <property type="entry name" value="NOT-MenG"/>
    <property type="match status" value="1"/>
</dbReference>
<dbReference type="PANTHER" id="PTHR33254">
    <property type="entry name" value="4-HYDROXY-4-METHYL-2-OXOGLUTARATE ALDOLASE 3-RELATED"/>
    <property type="match status" value="1"/>
</dbReference>
<reference evidence="10" key="2">
    <citation type="submission" date="2021-04" db="EMBL/GenBank/DDBJ databases">
        <authorList>
            <person name="Podell S."/>
        </authorList>
    </citation>
    <scope>NUCLEOTIDE SEQUENCE</scope>
    <source>
        <strain evidence="10">Hildebrandi</strain>
    </source>
</reference>
<evidence type="ECO:0000256" key="7">
    <source>
        <dbReference type="ARBA" id="ARBA00047973"/>
    </source>
</evidence>
<comment type="catalytic activity">
    <reaction evidence="1 9">
        <text>4-hydroxy-4-methyl-2-oxoglutarate = 2 pyruvate</text>
        <dbReference type="Rhea" id="RHEA:22748"/>
        <dbReference type="ChEBI" id="CHEBI:15361"/>
        <dbReference type="ChEBI" id="CHEBI:58276"/>
        <dbReference type="EC" id="4.1.3.17"/>
    </reaction>
</comment>
<feature type="binding site" evidence="8">
    <location>
        <begin position="85"/>
        <end position="88"/>
    </location>
    <ligand>
        <name>substrate</name>
    </ligand>
</feature>
<dbReference type="InterPro" id="IPR005493">
    <property type="entry name" value="RraA/RraA-like"/>
</dbReference>
<evidence type="ECO:0000313" key="11">
    <source>
        <dbReference type="Proteomes" id="UP000693970"/>
    </source>
</evidence>
<dbReference type="GO" id="GO:0051252">
    <property type="term" value="P:regulation of RNA metabolic process"/>
    <property type="evidence" value="ECO:0007669"/>
    <property type="project" value="InterPro"/>
</dbReference>
<name>A0A9K3LQ98_9STRA</name>
<sequence>MTTRTSSSFKTTPDICDDFETTVRVVDPSLGFANFGGKKHFGGQAVTVKCFEDNSKVKELAKSLDGRNKVMVVDGGGSRRRALLGDLVAGDCVQQGWEGLVIFGSIRDVDEIGQLDLGVQALGTHPQKTEKRNEGQVNVPIRFGGVTIHPGDYVVCDNNGIVVNETDPRERIE</sequence>
<comment type="function">
    <text evidence="6 9">Catalyzes the aldol cleavage of 4-hydroxy-4-methyl-2-oxoglutarate (HMG) into 2 molecules of pyruvate. Also contains a secondary oxaloacetate (OAA) decarboxylase activity due to the common pyruvate enolate transition state formed following C-C bond cleavage in the retro-aldol and decarboxylation reactions.</text>
</comment>
<dbReference type="OrthoDB" id="1476984at2759"/>
<comment type="caution">
    <text evidence="10">The sequence shown here is derived from an EMBL/GenBank/DDBJ whole genome shotgun (WGS) entry which is preliminary data.</text>
</comment>
<dbReference type="GO" id="GO:0008428">
    <property type="term" value="F:ribonuclease inhibitor activity"/>
    <property type="evidence" value="ECO:0007669"/>
    <property type="project" value="InterPro"/>
</dbReference>
<comment type="subunit">
    <text evidence="3 9">Homotrimer.</text>
</comment>
<dbReference type="Pfam" id="PF03737">
    <property type="entry name" value="RraA-like"/>
    <property type="match status" value="1"/>
</dbReference>
<evidence type="ECO:0000256" key="1">
    <source>
        <dbReference type="ARBA" id="ARBA00001342"/>
    </source>
</evidence>
<accession>A0A9K3LQ98</accession>
<dbReference type="GO" id="GO:0047443">
    <property type="term" value="F:4-hydroxy-4-methyl-2-oxoglutarate aldolase activity"/>
    <property type="evidence" value="ECO:0007669"/>
    <property type="project" value="UniProtKB-EC"/>
</dbReference>
<dbReference type="EC" id="4.1.1.112" evidence="9"/>
<keyword evidence="5 9" id="KW-0456">Lyase</keyword>
<dbReference type="AlphaFoldDB" id="A0A9K3LQ98"/>
<keyword evidence="11" id="KW-1185">Reference proteome</keyword>
<dbReference type="InterPro" id="IPR010203">
    <property type="entry name" value="RraA"/>
</dbReference>
<protein>
    <recommendedName>
        <fullName evidence="9">4-hydroxy-4-methyl-2-oxoglutarate aldolase</fullName>
        <shortName evidence="9">HMG aldolase</shortName>
        <ecNumber evidence="9">4.1.1.112</ecNumber>
        <ecNumber evidence="9">4.1.3.17</ecNumber>
    </recommendedName>
    <alternativeName>
        <fullName evidence="9">Oxaloacetate decarboxylase</fullName>
    </alternativeName>
</protein>
<dbReference type="GO" id="GO:0008948">
    <property type="term" value="F:oxaloacetate decarboxylase activity"/>
    <property type="evidence" value="ECO:0007669"/>
    <property type="project" value="UniProtKB-EC"/>
</dbReference>
<dbReference type="GO" id="GO:0046872">
    <property type="term" value="F:metal ion binding"/>
    <property type="evidence" value="ECO:0007669"/>
    <property type="project" value="UniProtKB-KW"/>
</dbReference>
<evidence type="ECO:0000256" key="2">
    <source>
        <dbReference type="ARBA" id="ARBA00008621"/>
    </source>
</evidence>
<keyword evidence="4 8" id="KW-0479">Metal-binding</keyword>
<dbReference type="EMBL" id="JAGRRH010000007">
    <property type="protein sequence ID" value="KAG7366589.1"/>
    <property type="molecule type" value="Genomic_DNA"/>
</dbReference>
<dbReference type="PANTHER" id="PTHR33254:SF4">
    <property type="entry name" value="4-HYDROXY-4-METHYL-2-OXOGLUTARATE ALDOLASE 3-RELATED"/>
    <property type="match status" value="1"/>
</dbReference>
<feature type="binding site" evidence="8">
    <location>
        <position position="108"/>
    </location>
    <ligand>
        <name>Mg(2+)</name>
        <dbReference type="ChEBI" id="CHEBI:18420"/>
    </ligand>
</feature>
<gene>
    <name evidence="10" type="ORF">IV203_029259</name>
</gene>
<proteinExistence type="inferred from homology"/>
<evidence type="ECO:0000256" key="9">
    <source>
        <dbReference type="RuleBase" id="RU004338"/>
    </source>
</evidence>
<dbReference type="EC" id="4.1.3.17" evidence="9"/>
<evidence type="ECO:0000256" key="4">
    <source>
        <dbReference type="ARBA" id="ARBA00022723"/>
    </source>
</evidence>
<comment type="catalytic activity">
    <reaction evidence="7 9">
        <text>oxaloacetate + H(+) = pyruvate + CO2</text>
        <dbReference type="Rhea" id="RHEA:15641"/>
        <dbReference type="ChEBI" id="CHEBI:15361"/>
        <dbReference type="ChEBI" id="CHEBI:15378"/>
        <dbReference type="ChEBI" id="CHEBI:16452"/>
        <dbReference type="ChEBI" id="CHEBI:16526"/>
        <dbReference type="EC" id="4.1.1.112"/>
    </reaction>
</comment>
<evidence type="ECO:0000256" key="5">
    <source>
        <dbReference type="ARBA" id="ARBA00023239"/>
    </source>
</evidence>